<evidence type="ECO:0000313" key="1">
    <source>
        <dbReference type="EMBL" id="TFK17301.1"/>
    </source>
</evidence>
<name>A0A5C3KBG6_COPMA</name>
<accession>A0A5C3KBG6</accession>
<keyword evidence="2" id="KW-1185">Reference proteome</keyword>
<proteinExistence type="predicted"/>
<dbReference type="Proteomes" id="UP000307440">
    <property type="component" value="Unassembled WGS sequence"/>
</dbReference>
<evidence type="ECO:0000313" key="2">
    <source>
        <dbReference type="Proteomes" id="UP000307440"/>
    </source>
</evidence>
<reference evidence="1 2" key="1">
    <citation type="journal article" date="2019" name="Nat. Ecol. Evol.">
        <title>Megaphylogeny resolves global patterns of mushroom evolution.</title>
        <authorList>
            <person name="Varga T."/>
            <person name="Krizsan K."/>
            <person name="Foldi C."/>
            <person name="Dima B."/>
            <person name="Sanchez-Garcia M."/>
            <person name="Sanchez-Ramirez S."/>
            <person name="Szollosi G.J."/>
            <person name="Szarkandi J.G."/>
            <person name="Papp V."/>
            <person name="Albert L."/>
            <person name="Andreopoulos W."/>
            <person name="Angelini C."/>
            <person name="Antonin V."/>
            <person name="Barry K.W."/>
            <person name="Bougher N.L."/>
            <person name="Buchanan P."/>
            <person name="Buyck B."/>
            <person name="Bense V."/>
            <person name="Catcheside P."/>
            <person name="Chovatia M."/>
            <person name="Cooper J."/>
            <person name="Damon W."/>
            <person name="Desjardin D."/>
            <person name="Finy P."/>
            <person name="Geml J."/>
            <person name="Haridas S."/>
            <person name="Hughes K."/>
            <person name="Justo A."/>
            <person name="Karasinski D."/>
            <person name="Kautmanova I."/>
            <person name="Kiss B."/>
            <person name="Kocsube S."/>
            <person name="Kotiranta H."/>
            <person name="LaButti K.M."/>
            <person name="Lechner B.E."/>
            <person name="Liimatainen K."/>
            <person name="Lipzen A."/>
            <person name="Lukacs Z."/>
            <person name="Mihaltcheva S."/>
            <person name="Morgado L.N."/>
            <person name="Niskanen T."/>
            <person name="Noordeloos M.E."/>
            <person name="Ohm R.A."/>
            <person name="Ortiz-Santana B."/>
            <person name="Ovrebo C."/>
            <person name="Racz N."/>
            <person name="Riley R."/>
            <person name="Savchenko A."/>
            <person name="Shiryaev A."/>
            <person name="Soop K."/>
            <person name="Spirin V."/>
            <person name="Szebenyi C."/>
            <person name="Tomsovsky M."/>
            <person name="Tulloss R.E."/>
            <person name="Uehling J."/>
            <person name="Grigoriev I.V."/>
            <person name="Vagvolgyi C."/>
            <person name="Papp T."/>
            <person name="Martin F.M."/>
            <person name="Miettinen O."/>
            <person name="Hibbett D.S."/>
            <person name="Nagy L.G."/>
        </authorList>
    </citation>
    <scope>NUCLEOTIDE SEQUENCE [LARGE SCALE GENOMIC DNA]</scope>
    <source>
        <strain evidence="1 2">CBS 121175</strain>
    </source>
</reference>
<gene>
    <name evidence="1" type="ORF">FA15DRAFT_338463</name>
</gene>
<organism evidence="1 2">
    <name type="scientific">Coprinopsis marcescibilis</name>
    <name type="common">Agaric fungus</name>
    <name type="synonym">Psathyrella marcescibilis</name>
    <dbReference type="NCBI Taxonomy" id="230819"/>
    <lineage>
        <taxon>Eukaryota</taxon>
        <taxon>Fungi</taxon>
        <taxon>Dikarya</taxon>
        <taxon>Basidiomycota</taxon>
        <taxon>Agaricomycotina</taxon>
        <taxon>Agaricomycetes</taxon>
        <taxon>Agaricomycetidae</taxon>
        <taxon>Agaricales</taxon>
        <taxon>Agaricineae</taxon>
        <taxon>Psathyrellaceae</taxon>
        <taxon>Coprinopsis</taxon>
    </lineage>
</organism>
<dbReference type="AlphaFoldDB" id="A0A5C3KBG6"/>
<protein>
    <submittedName>
        <fullName evidence="1">Uncharacterized protein</fullName>
    </submittedName>
</protein>
<dbReference type="EMBL" id="ML210533">
    <property type="protein sequence ID" value="TFK17301.1"/>
    <property type="molecule type" value="Genomic_DNA"/>
</dbReference>
<sequence length="151" mass="16649">MVVFYVKPSGIATCARPIQRRISPVYCLAPELNGLLRPNTRYIFETKRNLAWSTVSFRSHHWGGPAGDSCSLRRAAQLALHPGAQPASLNISQSLGRTNIEVQAFSLAHSLIEKTVVWKSIVRRLPADTTRVSLIWRAAMGRALSAILASE</sequence>